<proteinExistence type="predicted"/>
<dbReference type="Gene3D" id="2.30.110.10">
    <property type="entry name" value="Electron Transport, Fmn-binding Protein, Chain A"/>
    <property type="match status" value="1"/>
</dbReference>
<dbReference type="PANTHER" id="PTHR43081:SF17">
    <property type="entry name" value="BLL5647 PROTEIN"/>
    <property type="match status" value="1"/>
</dbReference>
<keyword evidence="7" id="KW-1185">Reference proteome</keyword>
<dbReference type="InterPro" id="IPR036010">
    <property type="entry name" value="2Fe-2S_ferredoxin-like_sf"/>
</dbReference>
<keyword evidence="3" id="KW-0472">Membrane</keyword>
<protein>
    <submittedName>
        <fullName evidence="6">2Fe-2S iron-sulfur cluster binding domain-containing protein</fullName>
    </submittedName>
</protein>
<sequence length="600" mass="67680">MSDKKLPESRFPDFQLNFINEKSFLATPGETLLCQALKNEIPHVHECGGKGLCSTCRVIVEDGLEHCSPETAAENLIRQSKNLPSYIRLACQTIPRGPVSIRRLVRDNFDIRSALENGLTPSAESQDLAIMFTDIRNFTEFSQQHLPYDITHMLNRYFNAMTDVVQHYGGYVDKLLGDGMMVLFGLDKSRQTHPCDDALQAAQQMQLALEQLNQYFLESFDYLFKIGIGIDFGSSLTGYFGSKNDQSFTALGPSVNRAARIEALCKTYQCTLLISDEVKSHAREQYSYTECYDVHLKGIKQSTRVWGLISPIPAHQGRSRFEEELFMDIKPDNLPQVIGSPAIAVAASYQGDNLVLYIGQASLYSDNSLSFYMPGGHQLKTGDYLTLHLDNRTGVDEFDADLRVYRTSYKGLVTATENEYTVHIAVRDFSLVHGMSEVLAERQPDYGFPPDGRPVKALPVTPLTDMPELNHEEHDNKIGVLVTRTPEQPHTTAMAFLSTSEDDIFIISFPSTFKVQQLQKDNRCYFAIDERASFTFENAIDWNYVLIAAEAYEVPVDHLIYQPVKSAFIDKNPWEIGFFADPNVRLYHLKCLSTVCPARA</sequence>
<dbReference type="Gene3D" id="3.10.20.30">
    <property type="match status" value="1"/>
</dbReference>
<dbReference type="RefSeq" id="WP_182806857.1">
    <property type="nucleotide sequence ID" value="NZ_JACJFM010000001.1"/>
</dbReference>
<dbReference type="PROSITE" id="PS50125">
    <property type="entry name" value="GUANYLATE_CYCLASE_2"/>
    <property type="match status" value="1"/>
</dbReference>
<evidence type="ECO:0000259" key="4">
    <source>
        <dbReference type="PROSITE" id="PS50125"/>
    </source>
</evidence>
<dbReference type="EMBL" id="JACJFM010000001">
    <property type="protein sequence ID" value="MBB1485100.1"/>
    <property type="molecule type" value="Genomic_DNA"/>
</dbReference>
<dbReference type="GO" id="GO:0035556">
    <property type="term" value="P:intracellular signal transduction"/>
    <property type="evidence" value="ECO:0007669"/>
    <property type="project" value="InterPro"/>
</dbReference>
<dbReference type="AlphaFoldDB" id="A0A839IK49"/>
<dbReference type="Gene3D" id="3.30.70.1230">
    <property type="entry name" value="Nucleotide cyclase"/>
    <property type="match status" value="1"/>
</dbReference>
<dbReference type="SUPFAM" id="SSF54292">
    <property type="entry name" value="2Fe-2S ferredoxin-like"/>
    <property type="match status" value="1"/>
</dbReference>
<keyword evidence="2" id="KW-1003">Cell membrane</keyword>
<dbReference type="CDD" id="cd00207">
    <property type="entry name" value="fer2"/>
    <property type="match status" value="1"/>
</dbReference>
<dbReference type="InterPro" id="IPR001041">
    <property type="entry name" value="2Fe-2S_ferredoxin-type"/>
</dbReference>
<name>A0A839IK49_9GAMM</name>
<dbReference type="InterPro" id="IPR012349">
    <property type="entry name" value="Split_barrel_FMN-bd"/>
</dbReference>
<evidence type="ECO:0000256" key="1">
    <source>
        <dbReference type="ARBA" id="ARBA00004651"/>
    </source>
</evidence>
<evidence type="ECO:0000313" key="7">
    <source>
        <dbReference type="Proteomes" id="UP000565262"/>
    </source>
</evidence>
<gene>
    <name evidence="6" type="ORF">H4O21_00515</name>
</gene>
<dbReference type="InterPro" id="IPR012675">
    <property type="entry name" value="Beta-grasp_dom_sf"/>
</dbReference>
<evidence type="ECO:0000259" key="5">
    <source>
        <dbReference type="PROSITE" id="PS51085"/>
    </source>
</evidence>
<dbReference type="Proteomes" id="UP000565262">
    <property type="component" value="Unassembled WGS sequence"/>
</dbReference>
<dbReference type="GO" id="GO:0005886">
    <property type="term" value="C:plasma membrane"/>
    <property type="evidence" value="ECO:0007669"/>
    <property type="project" value="UniProtKB-SubCell"/>
</dbReference>
<reference evidence="6 7" key="1">
    <citation type="submission" date="2020-08" db="EMBL/GenBank/DDBJ databases">
        <title>Oceanospirillum sp. nov. isolated from marine sediment.</title>
        <authorList>
            <person name="Ji X."/>
        </authorList>
    </citation>
    <scope>NUCLEOTIDE SEQUENCE [LARGE SCALE GENOMIC DNA]</scope>
    <source>
        <strain evidence="6 7">D5</strain>
    </source>
</reference>
<comment type="subcellular location">
    <subcellularLocation>
        <location evidence="1">Cell membrane</location>
        <topology evidence="1">Multi-pass membrane protein</topology>
    </subcellularLocation>
</comment>
<comment type="caution">
    <text evidence="6">The sequence shown here is derived from an EMBL/GenBank/DDBJ whole genome shotgun (WGS) entry which is preliminary data.</text>
</comment>
<dbReference type="GO" id="GO:0004016">
    <property type="term" value="F:adenylate cyclase activity"/>
    <property type="evidence" value="ECO:0007669"/>
    <property type="project" value="UniProtKB-ARBA"/>
</dbReference>
<dbReference type="SUPFAM" id="SSF55073">
    <property type="entry name" value="Nucleotide cyclase"/>
    <property type="match status" value="1"/>
</dbReference>
<feature type="domain" description="Guanylate cyclase" evidence="4">
    <location>
        <begin position="129"/>
        <end position="262"/>
    </location>
</feature>
<dbReference type="InterPro" id="IPR029787">
    <property type="entry name" value="Nucleotide_cyclase"/>
</dbReference>
<evidence type="ECO:0000256" key="2">
    <source>
        <dbReference type="ARBA" id="ARBA00022475"/>
    </source>
</evidence>
<dbReference type="InterPro" id="IPR050697">
    <property type="entry name" value="Adenylyl/Guanylyl_Cyclase_3/4"/>
</dbReference>
<dbReference type="Pfam" id="PF00211">
    <property type="entry name" value="Guanylate_cyc"/>
    <property type="match status" value="1"/>
</dbReference>
<accession>A0A839IK49</accession>
<organism evidence="6 7">
    <name type="scientific">Oceanospirillum sediminis</name>
    <dbReference type="NCBI Taxonomy" id="2760088"/>
    <lineage>
        <taxon>Bacteria</taxon>
        <taxon>Pseudomonadati</taxon>
        <taxon>Pseudomonadota</taxon>
        <taxon>Gammaproteobacteria</taxon>
        <taxon>Oceanospirillales</taxon>
        <taxon>Oceanospirillaceae</taxon>
        <taxon>Oceanospirillum</taxon>
    </lineage>
</organism>
<dbReference type="CDD" id="cd07302">
    <property type="entry name" value="CHD"/>
    <property type="match status" value="1"/>
</dbReference>
<dbReference type="PROSITE" id="PS51085">
    <property type="entry name" value="2FE2S_FER_2"/>
    <property type="match status" value="1"/>
</dbReference>
<dbReference type="GO" id="GO:0006171">
    <property type="term" value="P:cAMP biosynthetic process"/>
    <property type="evidence" value="ECO:0007669"/>
    <property type="project" value="TreeGrafter"/>
</dbReference>
<evidence type="ECO:0000313" key="6">
    <source>
        <dbReference type="EMBL" id="MBB1485100.1"/>
    </source>
</evidence>
<evidence type="ECO:0000256" key="3">
    <source>
        <dbReference type="ARBA" id="ARBA00023136"/>
    </source>
</evidence>
<dbReference type="InterPro" id="IPR001054">
    <property type="entry name" value="A/G_cyclase"/>
</dbReference>
<dbReference type="SMART" id="SM00044">
    <property type="entry name" value="CYCc"/>
    <property type="match status" value="1"/>
</dbReference>
<dbReference type="SUPFAM" id="SSF50475">
    <property type="entry name" value="FMN-binding split barrel"/>
    <property type="match status" value="1"/>
</dbReference>
<feature type="domain" description="2Fe-2S ferredoxin-type" evidence="5">
    <location>
        <begin position="14"/>
        <end position="107"/>
    </location>
</feature>
<dbReference type="PANTHER" id="PTHR43081">
    <property type="entry name" value="ADENYLATE CYCLASE, TERMINAL-DIFFERENTIATION SPECIFIC-RELATED"/>
    <property type="match status" value="1"/>
</dbReference>
<dbReference type="GO" id="GO:0051536">
    <property type="term" value="F:iron-sulfur cluster binding"/>
    <property type="evidence" value="ECO:0007669"/>
    <property type="project" value="InterPro"/>
</dbReference>
<dbReference type="Pfam" id="PF00111">
    <property type="entry name" value="Fer2"/>
    <property type="match status" value="1"/>
</dbReference>